<dbReference type="VEuPathDB" id="ToxoDB:EMH_0092430"/>
<gene>
    <name evidence="1" type="ORF">EMH_0092430</name>
</gene>
<protein>
    <submittedName>
        <fullName evidence="1">Uncharacterized protein</fullName>
    </submittedName>
</protein>
<reference evidence="1" key="1">
    <citation type="submission" date="2013-10" db="EMBL/GenBank/DDBJ databases">
        <title>Genomic analysis of the causative agents of coccidiosis in chickens.</title>
        <authorList>
            <person name="Reid A.J."/>
            <person name="Blake D."/>
            <person name="Billington K."/>
            <person name="Browne H."/>
            <person name="Dunn M."/>
            <person name="Hung S."/>
            <person name="Kawahara F."/>
            <person name="Miranda-Saavedra D."/>
            <person name="Mourier T."/>
            <person name="Nagra H."/>
            <person name="Otto T.D."/>
            <person name="Rawlings N."/>
            <person name="Sanchez A."/>
            <person name="Sanders M."/>
            <person name="Subramaniam C."/>
            <person name="Tay Y."/>
            <person name="Dear P."/>
            <person name="Doerig C."/>
            <person name="Gruber A."/>
            <person name="Parkinson J."/>
            <person name="Shirley M."/>
            <person name="Wan K.L."/>
            <person name="Berriman M."/>
            <person name="Tomley F."/>
            <person name="Pain A."/>
        </authorList>
    </citation>
    <scope>NUCLEOTIDE SEQUENCE [LARGE SCALE GENOMIC DNA]</scope>
    <source>
        <strain evidence="1">Houghton</strain>
    </source>
</reference>
<reference evidence="1" key="2">
    <citation type="submission" date="2013-10" db="EMBL/GenBank/DDBJ databases">
        <authorList>
            <person name="Aslett M."/>
        </authorList>
    </citation>
    <scope>NUCLEOTIDE SEQUENCE [LARGE SCALE GENOMIC DNA]</scope>
    <source>
        <strain evidence="1">Houghton</strain>
    </source>
</reference>
<dbReference type="AlphaFoldDB" id="U6K9U2"/>
<organism evidence="1 2">
    <name type="scientific">Eimeria mitis</name>
    <dbReference type="NCBI Taxonomy" id="44415"/>
    <lineage>
        <taxon>Eukaryota</taxon>
        <taxon>Sar</taxon>
        <taxon>Alveolata</taxon>
        <taxon>Apicomplexa</taxon>
        <taxon>Conoidasida</taxon>
        <taxon>Coccidia</taxon>
        <taxon>Eucoccidiorida</taxon>
        <taxon>Eimeriorina</taxon>
        <taxon>Eimeriidae</taxon>
        <taxon>Eimeria</taxon>
    </lineage>
</organism>
<keyword evidence="2" id="KW-1185">Reference proteome</keyword>
<evidence type="ECO:0000313" key="2">
    <source>
        <dbReference type="Proteomes" id="UP000030744"/>
    </source>
</evidence>
<evidence type="ECO:0000313" key="1">
    <source>
        <dbReference type="EMBL" id="CDJ34729.1"/>
    </source>
</evidence>
<sequence>MAVAIIDCLRALRPLCMALTPTQPKVLASYLSLVEVLLEDDVERGCLSGQGRLANAALESIHVLAMHAADVQLQQGHYSPNIESPEAAETLFVLTPQGDSLQQVYVHLAQLASALLQKLPNEQMTSAVGSSSIGIQ</sequence>
<dbReference type="Proteomes" id="UP000030744">
    <property type="component" value="Unassembled WGS sequence"/>
</dbReference>
<accession>U6K9U2</accession>
<proteinExistence type="predicted"/>
<dbReference type="OrthoDB" id="348310at2759"/>
<dbReference type="RefSeq" id="XP_013357292.1">
    <property type="nucleotide sequence ID" value="XM_013501838.1"/>
</dbReference>
<dbReference type="EMBL" id="HG687085">
    <property type="protein sequence ID" value="CDJ34729.1"/>
    <property type="molecule type" value="Genomic_DNA"/>
</dbReference>
<name>U6K9U2_9EIME</name>
<dbReference type="GeneID" id="25383428"/>